<dbReference type="PANTHER" id="PTHR13608:SF3">
    <property type="entry name" value="ARMADILLO-LIKE HELICAL DOMAIN-CONTAINING PROTEIN 3"/>
    <property type="match status" value="1"/>
</dbReference>
<dbReference type="Proteomes" id="UP000284842">
    <property type="component" value="Unassembled WGS sequence"/>
</dbReference>
<dbReference type="InterPro" id="IPR013636">
    <property type="entry name" value="ARMH3_C"/>
</dbReference>
<dbReference type="OrthoDB" id="2012278at2759"/>
<evidence type="ECO:0000256" key="1">
    <source>
        <dbReference type="ARBA" id="ARBA00004370"/>
    </source>
</evidence>
<feature type="domain" description="Armadillo-like helical" evidence="5">
    <location>
        <begin position="414"/>
        <end position="639"/>
    </location>
</feature>
<proteinExistence type="predicted"/>
<keyword evidence="4" id="KW-0472">Membrane</keyword>
<reference evidence="6 7" key="1">
    <citation type="journal article" date="2018" name="Evol. Lett.">
        <title>Horizontal gene cluster transfer increased hallucinogenic mushroom diversity.</title>
        <authorList>
            <person name="Reynolds H.T."/>
            <person name="Vijayakumar V."/>
            <person name="Gluck-Thaler E."/>
            <person name="Korotkin H.B."/>
            <person name="Matheny P.B."/>
            <person name="Slot J.C."/>
        </authorList>
    </citation>
    <scope>NUCLEOTIDE SEQUENCE [LARGE SCALE GENOMIC DNA]</scope>
    <source>
        <strain evidence="6 7">2629</strain>
    </source>
</reference>
<keyword evidence="3" id="KW-1133">Transmembrane helix</keyword>
<evidence type="ECO:0000259" key="5">
    <source>
        <dbReference type="SMART" id="SM01158"/>
    </source>
</evidence>
<dbReference type="GO" id="GO:0016020">
    <property type="term" value="C:membrane"/>
    <property type="evidence" value="ECO:0007669"/>
    <property type="project" value="UniProtKB-SubCell"/>
</dbReference>
<protein>
    <recommendedName>
        <fullName evidence="5">Armadillo-like helical domain-containing protein</fullName>
    </recommendedName>
</protein>
<evidence type="ECO:0000313" key="7">
    <source>
        <dbReference type="Proteomes" id="UP000284842"/>
    </source>
</evidence>
<keyword evidence="2" id="KW-0812">Transmembrane</keyword>
<dbReference type="InterPro" id="IPR039868">
    <property type="entry name" value="ARMD3-like"/>
</dbReference>
<dbReference type="EMBL" id="NHTK01001354">
    <property type="protein sequence ID" value="PPQ99554.1"/>
    <property type="molecule type" value="Genomic_DNA"/>
</dbReference>
<evidence type="ECO:0000256" key="2">
    <source>
        <dbReference type="ARBA" id="ARBA00022692"/>
    </source>
</evidence>
<dbReference type="InParanoid" id="A0A409Y9F4"/>
<dbReference type="STRING" id="181874.A0A409Y9F4"/>
<dbReference type="Pfam" id="PF08427">
    <property type="entry name" value="ARMH3_C"/>
    <property type="match status" value="1"/>
</dbReference>
<evidence type="ECO:0000256" key="4">
    <source>
        <dbReference type="ARBA" id="ARBA00023136"/>
    </source>
</evidence>
<dbReference type="PANTHER" id="PTHR13608">
    <property type="entry name" value="ARMADILLO-LIKE HELICAL DOMAIN-CONTAINING PROTEIN 3"/>
    <property type="match status" value="1"/>
</dbReference>
<dbReference type="GO" id="GO:0005829">
    <property type="term" value="C:cytosol"/>
    <property type="evidence" value="ECO:0007669"/>
    <property type="project" value="TreeGrafter"/>
</dbReference>
<sequence length="640" mass="71539">MNNHNRPRATGVTKFASIYTKLFQGLSPSQISPQLSIDRFWSDLLDLKVDSHFLKAELHKLPKDVCFGHLKYTLSSLFKACLYHSKTAKYNDPKKSNSLVTLRIFTASIFEKNLSGWEVMEIFAGSVAQSDAHFSEFTATLDSLIGDSNSPAETRHKALQLALTFVCGVSQLSPGAYFLRRDFFPAIIEIVRDPLTEQFTFEAVSFITVLANYHKSDAAKLNPYLKQIAEAVDGEFMRKICWASNYIMESSIQAYQRVVNDVPAVAASSLSATLGASWGAVMTRLRPEAIVSLVYQESPKEKFKDLPTHSTVVLLTIYEFMRRNPLFISVVLEDLVSPIDKPLTSSPLPCNIISVTSYLCSHASSGPSPRSVAYANLSLNILLVLVESSLVMEFITQTVSPSIQICRQKPPSLPLSPAQQPIICSVLDCCVLWLRHNLHKRLEIQPYMSSLWIIYRIIWFLQHRRIRLQYDWLHTWQALLGLLNFIASRMDELYTSGGASLVVFEAISVLELALTRSEVFIPTPWAIHQFIYELVRSSSVLKQQAPLLESLRLPSSGQFLVAKDNISRIVDIVSYYEVKVQESGGNVAAAKDVLKVIADDIESNGVHGAKDTPIPTPPTRSEDVLDFGRFAVVDILATVL</sequence>
<gene>
    <name evidence="6" type="ORF">CVT24_005342</name>
</gene>
<evidence type="ECO:0000256" key="3">
    <source>
        <dbReference type="ARBA" id="ARBA00022989"/>
    </source>
</evidence>
<comment type="subcellular location">
    <subcellularLocation>
        <location evidence="1">Membrane</location>
    </subcellularLocation>
</comment>
<dbReference type="AlphaFoldDB" id="A0A409Y9F4"/>
<evidence type="ECO:0000313" key="6">
    <source>
        <dbReference type="EMBL" id="PPQ99554.1"/>
    </source>
</evidence>
<dbReference type="SMART" id="SM01158">
    <property type="entry name" value="DUF1741"/>
    <property type="match status" value="1"/>
</dbReference>
<organism evidence="6 7">
    <name type="scientific">Panaeolus cyanescens</name>
    <dbReference type="NCBI Taxonomy" id="181874"/>
    <lineage>
        <taxon>Eukaryota</taxon>
        <taxon>Fungi</taxon>
        <taxon>Dikarya</taxon>
        <taxon>Basidiomycota</taxon>
        <taxon>Agaricomycotina</taxon>
        <taxon>Agaricomycetes</taxon>
        <taxon>Agaricomycetidae</taxon>
        <taxon>Agaricales</taxon>
        <taxon>Agaricineae</taxon>
        <taxon>Galeropsidaceae</taxon>
        <taxon>Panaeolus</taxon>
    </lineage>
</organism>
<accession>A0A409Y9F4</accession>
<comment type="caution">
    <text evidence="6">The sequence shown here is derived from an EMBL/GenBank/DDBJ whole genome shotgun (WGS) entry which is preliminary data.</text>
</comment>
<keyword evidence="7" id="KW-1185">Reference proteome</keyword>
<dbReference type="FunCoup" id="A0A409Y9F4">
    <property type="interactions" value="426"/>
</dbReference>
<name>A0A409Y9F4_9AGAR</name>